<dbReference type="GO" id="GO:0005886">
    <property type="term" value="C:plasma membrane"/>
    <property type="evidence" value="ECO:0007669"/>
    <property type="project" value="TreeGrafter"/>
</dbReference>
<sequence>MSTSFDSFIDAFNTTMTEEQFQEMYSPFQYIPTGWVGITFLVLFGMTTTAHLFEAIYFQTTYMIPTLVLCGVGELLGWGGRYWGHTDPLSRDAFMMQISTTIISPSFMTAAMFLILPKIINELGVEFSRMPPRLYSIIFITVDVTALVIQAIGGGMASVAEAFEAAEQGAHIMLSGIIIQLVAVVLYTILGLEFIVRFAYNRPARPSAASEPRKYAGWNDVSRNIVWMLVGLAIATLLIIMRSIYRTIELSDGWNGGIIAIEKWFNWFDGAPIVVAMFVFNLLHPGYLLRNLENDNKLPVSQSSTSYPKDITQV</sequence>
<feature type="transmembrane region" description="Helical" evidence="5">
    <location>
        <begin position="60"/>
        <end position="78"/>
    </location>
</feature>
<accession>A0A8H3D433</accession>
<evidence type="ECO:0000256" key="1">
    <source>
        <dbReference type="ARBA" id="ARBA00004141"/>
    </source>
</evidence>
<evidence type="ECO:0000256" key="4">
    <source>
        <dbReference type="ARBA" id="ARBA00023136"/>
    </source>
</evidence>
<evidence type="ECO:0000256" key="2">
    <source>
        <dbReference type="ARBA" id="ARBA00022692"/>
    </source>
</evidence>
<keyword evidence="2 5" id="KW-0812">Transmembrane</keyword>
<feature type="transmembrane region" description="Helical" evidence="5">
    <location>
        <begin position="221"/>
        <end position="244"/>
    </location>
</feature>
<dbReference type="Pfam" id="PF04479">
    <property type="entry name" value="RTA1"/>
    <property type="match status" value="1"/>
</dbReference>
<feature type="transmembrane region" description="Helical" evidence="5">
    <location>
        <begin position="264"/>
        <end position="283"/>
    </location>
</feature>
<feature type="transmembrane region" description="Helical" evidence="5">
    <location>
        <begin position="34"/>
        <end position="53"/>
    </location>
</feature>
<dbReference type="PANTHER" id="PTHR31465">
    <property type="entry name" value="PROTEIN RTA1-RELATED"/>
    <property type="match status" value="1"/>
</dbReference>
<gene>
    <name evidence="6" type="ORF">RDB_LOCUS160684</name>
</gene>
<evidence type="ECO:0000313" key="6">
    <source>
        <dbReference type="EMBL" id="CAE6506572.1"/>
    </source>
</evidence>
<dbReference type="GO" id="GO:0000324">
    <property type="term" value="C:fungal-type vacuole"/>
    <property type="evidence" value="ECO:0007669"/>
    <property type="project" value="TreeGrafter"/>
</dbReference>
<dbReference type="EMBL" id="CAJMWX010001828">
    <property type="protein sequence ID" value="CAE6506572.1"/>
    <property type="molecule type" value="Genomic_DNA"/>
</dbReference>
<feature type="transmembrane region" description="Helical" evidence="5">
    <location>
        <begin position="137"/>
        <end position="160"/>
    </location>
</feature>
<evidence type="ECO:0000256" key="3">
    <source>
        <dbReference type="ARBA" id="ARBA00022989"/>
    </source>
</evidence>
<keyword evidence="3 5" id="KW-1133">Transmembrane helix</keyword>
<dbReference type="Proteomes" id="UP000663888">
    <property type="component" value="Unassembled WGS sequence"/>
</dbReference>
<protein>
    <submittedName>
        <fullName evidence="6">Uncharacterized protein</fullName>
    </submittedName>
</protein>
<name>A0A8H3D433_9AGAM</name>
<keyword evidence="4 5" id="KW-0472">Membrane</keyword>
<feature type="transmembrane region" description="Helical" evidence="5">
    <location>
        <begin position="98"/>
        <end position="116"/>
    </location>
</feature>
<organism evidence="6 7">
    <name type="scientific">Rhizoctonia solani</name>
    <dbReference type="NCBI Taxonomy" id="456999"/>
    <lineage>
        <taxon>Eukaryota</taxon>
        <taxon>Fungi</taxon>
        <taxon>Dikarya</taxon>
        <taxon>Basidiomycota</taxon>
        <taxon>Agaricomycotina</taxon>
        <taxon>Agaricomycetes</taxon>
        <taxon>Cantharellales</taxon>
        <taxon>Ceratobasidiaceae</taxon>
        <taxon>Rhizoctonia</taxon>
    </lineage>
</organism>
<comment type="subcellular location">
    <subcellularLocation>
        <location evidence="1">Membrane</location>
        <topology evidence="1">Multi-pass membrane protein</topology>
    </subcellularLocation>
</comment>
<dbReference type="PANTHER" id="PTHR31465:SF9">
    <property type="entry name" value="SPHINGOID LONG-CHAIN BASE TRANSPORTER RSB1"/>
    <property type="match status" value="1"/>
</dbReference>
<evidence type="ECO:0000256" key="5">
    <source>
        <dbReference type="SAM" id="Phobius"/>
    </source>
</evidence>
<dbReference type="AlphaFoldDB" id="A0A8H3D433"/>
<evidence type="ECO:0000313" key="7">
    <source>
        <dbReference type="Proteomes" id="UP000663888"/>
    </source>
</evidence>
<feature type="transmembrane region" description="Helical" evidence="5">
    <location>
        <begin position="172"/>
        <end position="200"/>
    </location>
</feature>
<proteinExistence type="predicted"/>
<dbReference type="InterPro" id="IPR007568">
    <property type="entry name" value="RTA1"/>
</dbReference>
<reference evidence="6" key="1">
    <citation type="submission" date="2021-01" db="EMBL/GenBank/DDBJ databases">
        <authorList>
            <person name="Kaushik A."/>
        </authorList>
    </citation>
    <scope>NUCLEOTIDE SEQUENCE</scope>
    <source>
        <strain evidence="6">AG4-R118</strain>
    </source>
</reference>
<comment type="caution">
    <text evidence="6">The sequence shown here is derived from an EMBL/GenBank/DDBJ whole genome shotgun (WGS) entry which is preliminary data.</text>
</comment>